<gene>
    <name evidence="2" type="ORF">K7432_007362</name>
</gene>
<dbReference type="PANTHER" id="PTHR47129:SF1">
    <property type="entry name" value="NMRA-LIKE DOMAIN-CONTAINING PROTEIN"/>
    <property type="match status" value="1"/>
</dbReference>
<dbReference type="PANTHER" id="PTHR47129">
    <property type="entry name" value="QUINONE OXIDOREDUCTASE 2"/>
    <property type="match status" value="1"/>
</dbReference>
<reference evidence="2 3" key="1">
    <citation type="submission" date="2023-04" db="EMBL/GenBank/DDBJ databases">
        <title>Genome of Basidiobolus ranarum AG-B5.</title>
        <authorList>
            <person name="Stajich J.E."/>
            <person name="Carter-House D."/>
            <person name="Gryganskyi A."/>
        </authorList>
    </citation>
    <scope>NUCLEOTIDE SEQUENCE [LARGE SCALE GENOMIC DNA]</scope>
    <source>
        <strain evidence="2 3">AG-B5</strain>
    </source>
</reference>
<dbReference type="Gene3D" id="3.90.25.10">
    <property type="entry name" value="UDP-galactose 4-epimerase, domain 1"/>
    <property type="match status" value="1"/>
</dbReference>
<comment type="caution">
    <text evidence="2">The sequence shown here is derived from an EMBL/GenBank/DDBJ whole genome shotgun (WGS) entry which is preliminary data.</text>
</comment>
<protein>
    <recommendedName>
        <fullName evidence="1">NmrA-like domain-containing protein</fullName>
    </recommendedName>
</protein>
<name>A0ABR2W072_9FUNG</name>
<dbReference type="Gene3D" id="3.40.50.720">
    <property type="entry name" value="NAD(P)-binding Rossmann-like Domain"/>
    <property type="match status" value="1"/>
</dbReference>
<evidence type="ECO:0000313" key="3">
    <source>
        <dbReference type="Proteomes" id="UP001479436"/>
    </source>
</evidence>
<evidence type="ECO:0000313" key="2">
    <source>
        <dbReference type="EMBL" id="KAK9712089.1"/>
    </source>
</evidence>
<dbReference type="EMBL" id="JASJQH010007236">
    <property type="protein sequence ID" value="KAK9712089.1"/>
    <property type="molecule type" value="Genomic_DNA"/>
</dbReference>
<evidence type="ECO:0000259" key="1">
    <source>
        <dbReference type="Pfam" id="PF05368"/>
    </source>
</evidence>
<dbReference type="InterPro" id="IPR008030">
    <property type="entry name" value="NmrA-like"/>
</dbReference>
<dbReference type="Proteomes" id="UP001479436">
    <property type="component" value="Unassembled WGS sequence"/>
</dbReference>
<dbReference type="CDD" id="cd05269">
    <property type="entry name" value="TMR_SDR_a"/>
    <property type="match status" value="1"/>
</dbReference>
<sequence>MSIILTGATGKLGSSVLEHLLKLVPANEIIASVYNTDHQQLQDLGIQIRHGDYTQPETLLEAFKGAKKLLLVSLPSYDDEYRIRSQRAAIDAAKTAGVKHIYYTSLNYGNDPKVGVMNAHLATEEYLKASGLTYTIIREGTYMDSFSVSLGFFSIHDKAVNVPSDGRIAFADREELGEATAKIVAGDDYKNQTVVLSGARAYSLKETTELISKIIGRDIEFNVIPAEEWIKLHADKGGVTPWWSTSYPAIKRGDTAVLSPALENLLERPSADFETKLRVLLKGTGKSDSEMNRWLKREN</sequence>
<feature type="domain" description="NmrA-like" evidence="1">
    <location>
        <begin position="3"/>
        <end position="229"/>
    </location>
</feature>
<proteinExistence type="predicted"/>
<dbReference type="Pfam" id="PF05368">
    <property type="entry name" value="NmrA"/>
    <property type="match status" value="1"/>
</dbReference>
<dbReference type="InterPro" id="IPR036291">
    <property type="entry name" value="NAD(P)-bd_dom_sf"/>
</dbReference>
<keyword evidence="3" id="KW-1185">Reference proteome</keyword>
<dbReference type="InterPro" id="IPR052718">
    <property type="entry name" value="NmrA-type_oxidoreductase"/>
</dbReference>
<dbReference type="SUPFAM" id="SSF51735">
    <property type="entry name" value="NAD(P)-binding Rossmann-fold domains"/>
    <property type="match status" value="1"/>
</dbReference>
<accession>A0ABR2W072</accession>
<organism evidence="2 3">
    <name type="scientific">Basidiobolus ranarum</name>
    <dbReference type="NCBI Taxonomy" id="34480"/>
    <lineage>
        <taxon>Eukaryota</taxon>
        <taxon>Fungi</taxon>
        <taxon>Fungi incertae sedis</taxon>
        <taxon>Zoopagomycota</taxon>
        <taxon>Entomophthoromycotina</taxon>
        <taxon>Basidiobolomycetes</taxon>
        <taxon>Basidiobolales</taxon>
        <taxon>Basidiobolaceae</taxon>
        <taxon>Basidiobolus</taxon>
    </lineage>
</organism>